<dbReference type="InterPro" id="IPR023214">
    <property type="entry name" value="HAD_sf"/>
</dbReference>
<dbReference type="EMBL" id="BNJG01000003">
    <property type="protein sequence ID" value="GHO59241.1"/>
    <property type="molecule type" value="Genomic_DNA"/>
</dbReference>
<dbReference type="Proteomes" id="UP000654345">
    <property type="component" value="Unassembled WGS sequence"/>
</dbReference>
<sequence length="177" mass="20406">MLYVFDIDGTLGKGFNGYSYYLNEHLELGLSQDTLAELKNYWAFTQLPTVQAFVQNNPRNQERYLHAYKEAQHDPGVQESLVPTRDAVSVVNQLAKAGKVIYATCRKQESKGLTQSWLARHGFPCSEQVYICDHYHFKYVAAYDAADPDEYIFLFDDHAEDVIRFFASWRAITHILP</sequence>
<reference evidence="1 2" key="1">
    <citation type="journal article" date="2021" name="Int. J. Syst. Evol. Microbiol.">
        <title>Reticulibacter mediterranei gen. nov., sp. nov., within the new family Reticulibacteraceae fam. nov., and Ktedonospora formicarum gen. nov., sp. nov., Ktedonobacter robiniae sp. nov., Dictyobacter formicarum sp. nov. and Dictyobacter arantiisoli sp. nov., belonging to the class Ktedonobacteria.</title>
        <authorList>
            <person name="Yabe S."/>
            <person name="Zheng Y."/>
            <person name="Wang C.M."/>
            <person name="Sakai Y."/>
            <person name="Abe K."/>
            <person name="Yokota A."/>
            <person name="Donadio S."/>
            <person name="Cavaletti L."/>
            <person name="Monciardini P."/>
        </authorList>
    </citation>
    <scope>NUCLEOTIDE SEQUENCE [LARGE SCALE GENOMIC DNA]</scope>
    <source>
        <strain evidence="1 2">SOSP1-30</strain>
    </source>
</reference>
<evidence type="ECO:0000313" key="2">
    <source>
        <dbReference type="Proteomes" id="UP000654345"/>
    </source>
</evidence>
<organism evidence="1 2">
    <name type="scientific">Ktedonobacter robiniae</name>
    <dbReference type="NCBI Taxonomy" id="2778365"/>
    <lineage>
        <taxon>Bacteria</taxon>
        <taxon>Bacillati</taxon>
        <taxon>Chloroflexota</taxon>
        <taxon>Ktedonobacteria</taxon>
        <taxon>Ktedonobacterales</taxon>
        <taxon>Ktedonobacteraceae</taxon>
        <taxon>Ktedonobacter</taxon>
    </lineage>
</organism>
<evidence type="ECO:0008006" key="3">
    <source>
        <dbReference type="Google" id="ProtNLM"/>
    </source>
</evidence>
<comment type="caution">
    <text evidence="1">The sequence shown here is derived from an EMBL/GenBank/DDBJ whole genome shotgun (WGS) entry which is preliminary data.</text>
</comment>
<keyword evidence="2" id="KW-1185">Reference proteome</keyword>
<protein>
    <recommendedName>
        <fullName evidence="3">Nucleotidase</fullName>
    </recommendedName>
</protein>
<dbReference type="Gene3D" id="3.40.50.1000">
    <property type="entry name" value="HAD superfamily/HAD-like"/>
    <property type="match status" value="1"/>
</dbReference>
<evidence type="ECO:0000313" key="1">
    <source>
        <dbReference type="EMBL" id="GHO59241.1"/>
    </source>
</evidence>
<dbReference type="InterPro" id="IPR036412">
    <property type="entry name" value="HAD-like_sf"/>
</dbReference>
<dbReference type="SUPFAM" id="SSF56784">
    <property type="entry name" value="HAD-like"/>
    <property type="match status" value="1"/>
</dbReference>
<name>A0ABQ3V252_9CHLR</name>
<proteinExistence type="predicted"/>
<accession>A0ABQ3V252</accession>
<dbReference type="RefSeq" id="WP_201375441.1">
    <property type="nucleotide sequence ID" value="NZ_BNJG01000003.1"/>
</dbReference>
<gene>
    <name evidence="1" type="ORF">KSB_77160</name>
</gene>